<feature type="domain" description="FAD dependent oxidoreductase" evidence="7">
    <location>
        <begin position="10"/>
        <end position="348"/>
    </location>
</feature>
<dbReference type="Proteomes" id="UP000256645">
    <property type="component" value="Unassembled WGS sequence"/>
</dbReference>
<feature type="binding site" evidence="6">
    <location>
        <begin position="50"/>
        <end position="51"/>
    </location>
    <ligand>
        <name>FAD</name>
        <dbReference type="ChEBI" id="CHEBI:57692"/>
    </ligand>
</feature>
<dbReference type="EMBL" id="PDLM01000017">
    <property type="protein sequence ID" value="RDW58722.1"/>
    <property type="molecule type" value="Genomic_DNA"/>
</dbReference>
<dbReference type="GO" id="GO:0005737">
    <property type="term" value="C:cytoplasm"/>
    <property type="evidence" value="ECO:0007669"/>
    <property type="project" value="TreeGrafter"/>
</dbReference>
<name>A0A3D8QA49_9HELO</name>
<gene>
    <name evidence="8" type="ORF">BP6252_13198</name>
</gene>
<dbReference type="SUPFAM" id="SSF51971">
    <property type="entry name" value="Nucleotide-binding domain"/>
    <property type="match status" value="1"/>
</dbReference>
<accession>A0A3D8QA49</accession>
<dbReference type="PANTHER" id="PTHR11530">
    <property type="entry name" value="D-AMINO ACID OXIDASE"/>
    <property type="match status" value="1"/>
</dbReference>
<dbReference type="InterPro" id="IPR006076">
    <property type="entry name" value="FAD-dep_OxRdtase"/>
</dbReference>
<comment type="caution">
    <text evidence="8">The sequence shown here is derived from an EMBL/GenBank/DDBJ whole genome shotgun (WGS) entry which is preliminary data.</text>
</comment>
<evidence type="ECO:0000259" key="7">
    <source>
        <dbReference type="Pfam" id="PF01266"/>
    </source>
</evidence>
<feature type="binding site" evidence="6">
    <location>
        <position position="176"/>
    </location>
    <ligand>
        <name>FAD</name>
        <dbReference type="ChEBI" id="CHEBI:57692"/>
    </ligand>
</feature>
<dbReference type="GO" id="GO:0019478">
    <property type="term" value="P:D-amino acid catabolic process"/>
    <property type="evidence" value="ECO:0007669"/>
    <property type="project" value="TreeGrafter"/>
</dbReference>
<evidence type="ECO:0000256" key="3">
    <source>
        <dbReference type="ARBA" id="ARBA00022630"/>
    </source>
</evidence>
<dbReference type="InterPro" id="IPR023209">
    <property type="entry name" value="DAO"/>
</dbReference>
<dbReference type="Gene3D" id="3.40.50.720">
    <property type="entry name" value="NAD(P)-binding Rossmann-like Domain"/>
    <property type="match status" value="1"/>
</dbReference>
<dbReference type="Gene3D" id="3.30.9.10">
    <property type="entry name" value="D-Amino Acid Oxidase, subunit A, domain 2"/>
    <property type="match status" value="1"/>
</dbReference>
<dbReference type="OrthoDB" id="2015447at2759"/>
<evidence type="ECO:0000256" key="4">
    <source>
        <dbReference type="ARBA" id="ARBA00022827"/>
    </source>
</evidence>
<evidence type="ECO:0000256" key="2">
    <source>
        <dbReference type="ARBA" id="ARBA00006730"/>
    </source>
</evidence>
<protein>
    <recommendedName>
        <fullName evidence="7">FAD dependent oxidoreductase domain-containing protein</fullName>
    </recommendedName>
</protein>
<dbReference type="PANTHER" id="PTHR11530:SF11">
    <property type="entry name" value="D-ASPARTATE OXIDASE"/>
    <property type="match status" value="1"/>
</dbReference>
<keyword evidence="9" id="KW-1185">Reference proteome</keyword>
<comment type="similarity">
    <text evidence="2">Belongs to the DAMOX/DASOX family.</text>
</comment>
<dbReference type="Pfam" id="PF01266">
    <property type="entry name" value="DAO"/>
    <property type="match status" value="1"/>
</dbReference>
<dbReference type="STRING" id="1849047.A0A3D8QA49"/>
<dbReference type="SUPFAM" id="SSF54373">
    <property type="entry name" value="FAD-linked reductases, C-terminal domain"/>
    <property type="match status" value="1"/>
</dbReference>
<evidence type="ECO:0000313" key="9">
    <source>
        <dbReference type="Proteomes" id="UP000256645"/>
    </source>
</evidence>
<organism evidence="8 9">
    <name type="scientific">Coleophoma cylindrospora</name>
    <dbReference type="NCBI Taxonomy" id="1849047"/>
    <lineage>
        <taxon>Eukaryota</taxon>
        <taxon>Fungi</taxon>
        <taxon>Dikarya</taxon>
        <taxon>Ascomycota</taxon>
        <taxon>Pezizomycotina</taxon>
        <taxon>Leotiomycetes</taxon>
        <taxon>Helotiales</taxon>
        <taxon>Dermateaceae</taxon>
        <taxon>Coleophoma</taxon>
    </lineage>
</organism>
<dbReference type="GO" id="GO:0071949">
    <property type="term" value="F:FAD binding"/>
    <property type="evidence" value="ECO:0007669"/>
    <property type="project" value="InterPro"/>
</dbReference>
<feature type="binding site" evidence="6">
    <location>
        <position position="300"/>
    </location>
    <ligand>
        <name>D-dopa</name>
        <dbReference type="ChEBI" id="CHEBI:149689"/>
    </ligand>
</feature>
<dbReference type="AlphaFoldDB" id="A0A3D8QA49"/>
<feature type="binding site" evidence="6">
    <location>
        <position position="198"/>
    </location>
    <ligand>
        <name>FAD</name>
        <dbReference type="ChEBI" id="CHEBI:57692"/>
    </ligand>
</feature>
<evidence type="ECO:0000256" key="1">
    <source>
        <dbReference type="ARBA" id="ARBA00001974"/>
    </source>
</evidence>
<proteinExistence type="inferred from homology"/>
<keyword evidence="5" id="KW-0560">Oxidoreductase</keyword>
<dbReference type="GO" id="GO:0003884">
    <property type="term" value="F:D-amino-acid oxidase activity"/>
    <property type="evidence" value="ECO:0007669"/>
    <property type="project" value="InterPro"/>
</dbReference>
<keyword evidence="3" id="KW-0285">Flavoprotein</keyword>
<keyword evidence="4 6" id="KW-0274">FAD</keyword>
<sequence length="359" mass="39627">MDSESSLPFHVVVLGAGVIGLQTALTLLEKGIKVTIVSKFWAKDRHPSYTSIWSGAQWRSTDDLDDLRQQDWDYQTFIHWSELVKKHTPEELGVELRPAVFYWDHLTPEAMSPEKSKWWSSLVPTFTVLPRESMPSGSNFAVGVSYSTYSVSPPLYLSYLLRSCEALGADCVNLDVKSIPELMRQPGFTDIHGVVNCTGLGARDLVGDKACFPTKGQTLIVKGSAHRLSTRSGDGWEALVIPRPGANETLLGGCKIPRDWSTLPDAAITEMIVERCRPLAPELLDDQGCFEIQAIHVGLRPSREGGTRVDLELLDQLTKDGRPKFVCHNYGHHSAGYEGSVGAANAASKLVMDYLKEDL</sequence>
<comment type="cofactor">
    <cofactor evidence="1 6">
        <name>FAD</name>
        <dbReference type="ChEBI" id="CHEBI:57692"/>
    </cofactor>
</comment>
<evidence type="ECO:0000256" key="5">
    <source>
        <dbReference type="ARBA" id="ARBA00023002"/>
    </source>
</evidence>
<dbReference type="PIRSF" id="PIRSF000189">
    <property type="entry name" value="D-aa_oxidase"/>
    <property type="match status" value="1"/>
</dbReference>
<evidence type="ECO:0000313" key="8">
    <source>
        <dbReference type="EMBL" id="RDW58722.1"/>
    </source>
</evidence>
<reference evidence="8 9" key="1">
    <citation type="journal article" date="2018" name="IMA Fungus">
        <title>IMA Genome-F 9: Draft genome sequence of Annulohypoxylon stygium, Aspergillus mulundensis, Berkeleyomyces basicola (syn. Thielaviopsis basicola), Ceratocystis smalleyi, two Cercospora beticola strains, Coleophoma cylindrospora, Fusarium fracticaudum, Phialophora cf. hyalina, and Morchella septimelata.</title>
        <authorList>
            <person name="Wingfield B.D."/>
            <person name="Bills G.F."/>
            <person name="Dong Y."/>
            <person name="Huang W."/>
            <person name="Nel W.J."/>
            <person name="Swalarsk-Parry B.S."/>
            <person name="Vaghefi N."/>
            <person name="Wilken P.M."/>
            <person name="An Z."/>
            <person name="de Beer Z.W."/>
            <person name="De Vos L."/>
            <person name="Chen L."/>
            <person name="Duong T.A."/>
            <person name="Gao Y."/>
            <person name="Hammerbacher A."/>
            <person name="Kikkert J.R."/>
            <person name="Li Y."/>
            <person name="Li H."/>
            <person name="Li K."/>
            <person name="Li Q."/>
            <person name="Liu X."/>
            <person name="Ma X."/>
            <person name="Naidoo K."/>
            <person name="Pethybridge S.J."/>
            <person name="Sun J."/>
            <person name="Steenkamp E.T."/>
            <person name="van der Nest M.A."/>
            <person name="van Wyk S."/>
            <person name="Wingfield M.J."/>
            <person name="Xiong C."/>
            <person name="Yue Q."/>
            <person name="Zhang X."/>
        </authorList>
    </citation>
    <scope>NUCLEOTIDE SEQUENCE [LARGE SCALE GENOMIC DNA]</scope>
    <source>
        <strain evidence="8 9">BP6252</strain>
    </source>
</reference>
<evidence type="ECO:0000256" key="6">
    <source>
        <dbReference type="PIRSR" id="PIRSR000189-1"/>
    </source>
</evidence>